<evidence type="ECO:0000256" key="1">
    <source>
        <dbReference type="ARBA" id="ARBA00022553"/>
    </source>
</evidence>
<dbReference type="Pfam" id="PF16697">
    <property type="entry name" value="Yop-YscD_cpl"/>
    <property type="match status" value="1"/>
</dbReference>
<dbReference type="SUPFAM" id="SSF52540">
    <property type="entry name" value="P-loop containing nucleoside triphosphate hydrolases"/>
    <property type="match status" value="3"/>
</dbReference>
<dbReference type="GO" id="GO:0005524">
    <property type="term" value="F:ATP binding"/>
    <property type="evidence" value="ECO:0007669"/>
    <property type="project" value="UniProtKB-UniRule"/>
</dbReference>
<dbReference type="Pfam" id="PF01580">
    <property type="entry name" value="FtsK_SpoIIIE"/>
    <property type="match status" value="2"/>
</dbReference>
<evidence type="ECO:0000313" key="8">
    <source>
        <dbReference type="EMBL" id="REH30677.1"/>
    </source>
</evidence>
<evidence type="ECO:0000259" key="6">
    <source>
        <dbReference type="PROSITE" id="PS50006"/>
    </source>
</evidence>
<dbReference type="RefSeq" id="WP_147328933.1">
    <property type="nucleotide sequence ID" value="NZ_CP144375.1"/>
</dbReference>
<dbReference type="EMBL" id="QUNO01000023">
    <property type="protein sequence ID" value="REH30677.1"/>
    <property type="molecule type" value="Genomic_DNA"/>
</dbReference>
<evidence type="ECO:0000313" key="9">
    <source>
        <dbReference type="Proteomes" id="UP000256269"/>
    </source>
</evidence>
<dbReference type="InterPro" id="IPR050206">
    <property type="entry name" value="FtsK/SpoIIIE/SftA"/>
</dbReference>
<evidence type="ECO:0000256" key="3">
    <source>
        <dbReference type="ARBA" id="ARBA00022840"/>
    </source>
</evidence>
<dbReference type="CDD" id="cd00060">
    <property type="entry name" value="FHA"/>
    <property type="match status" value="1"/>
</dbReference>
<dbReference type="Proteomes" id="UP000256269">
    <property type="component" value="Unassembled WGS sequence"/>
</dbReference>
<keyword evidence="5" id="KW-1133">Transmembrane helix</keyword>
<dbReference type="SMART" id="SM00382">
    <property type="entry name" value="AAA"/>
    <property type="match status" value="3"/>
</dbReference>
<feature type="domain" description="FtsK" evidence="7">
    <location>
        <begin position="652"/>
        <end position="840"/>
    </location>
</feature>
<feature type="binding site" evidence="4">
    <location>
        <begin position="1001"/>
        <end position="1008"/>
    </location>
    <ligand>
        <name>ATP</name>
        <dbReference type="ChEBI" id="CHEBI:30616"/>
    </ligand>
</feature>
<keyword evidence="3 4" id="KW-0067">ATP-binding</keyword>
<dbReference type="Gene3D" id="2.60.200.20">
    <property type="match status" value="1"/>
</dbReference>
<dbReference type="PROSITE" id="PS50901">
    <property type="entry name" value="FTSK"/>
    <property type="match status" value="2"/>
</dbReference>
<feature type="transmembrane region" description="Helical" evidence="5">
    <location>
        <begin position="234"/>
        <end position="261"/>
    </location>
</feature>
<keyword evidence="1" id="KW-0597">Phosphoprotein</keyword>
<organism evidence="8 9">
    <name type="scientific">Kutzneria buriramensis</name>
    <dbReference type="NCBI Taxonomy" id="1045776"/>
    <lineage>
        <taxon>Bacteria</taxon>
        <taxon>Bacillati</taxon>
        <taxon>Actinomycetota</taxon>
        <taxon>Actinomycetes</taxon>
        <taxon>Pseudonocardiales</taxon>
        <taxon>Pseudonocardiaceae</taxon>
        <taxon>Kutzneria</taxon>
    </lineage>
</organism>
<name>A0A3E0GW23_9PSEU</name>
<proteinExistence type="predicted"/>
<evidence type="ECO:0000256" key="5">
    <source>
        <dbReference type="SAM" id="Phobius"/>
    </source>
</evidence>
<dbReference type="PROSITE" id="PS50006">
    <property type="entry name" value="FHA_DOMAIN"/>
    <property type="match status" value="1"/>
</dbReference>
<comment type="caution">
    <text evidence="8">The sequence shown here is derived from an EMBL/GenBank/DDBJ whole genome shotgun (WGS) entry which is preliminary data.</text>
</comment>
<sequence>MKLKLTLRRSGRPDADLLVTVDARTKIGELAQYLAGADPTGSVTGDSALTIAVVGREHLALDPWTAVGDTTLCCGATIALVPGGRTFADPSMPVATLRIVDGPDVGREFPLRTGSSVIGREHDCTVRLTDPLVSRRHARVNVTDVVDITDLGSANGMQIGESQVSHTVLRPGETVRLGDTELALVSFTPAVARGAAVTTVEFVRSPRLDPRYVGVEFAAPTPPQRPHGQRFPMLSVLAPILMGVVLYAVTGSLLSLLFVGLSPLMMIGGAVETKWGARKDFRLALRLFRSDVDDLVADVRRELEREAVERDREHPATGDCVDAVRTRAPLLWTRRPDDRGFLELRLATGALPSRFSVRLPDTQALPRDLVAELAKAVDPLGVVAGVPIVARPGEHGAIGVAGPRPVMLGVARALVTQLVALHSPAEVVLTAFASSESARDWEWLRWLPHTTSPHSPINCRQLTSSTPEATALAAELDALLERREAGGPGPAVFVLVEDDAPIDRSRLVELAERGWKLGIHVLWLAGDTTGLPAACRAFVSVEHGPDRATVGFGHDGHSVTSVVVETLDAGTVAELGRALSPLVDAGARLDDDSDLPKSVSLVSVPEEPMAMAPAAVLEQWTANQSVLTGPYAPEEPIERAGTLRAVIGMSATGPHALDLRADGPHALVGGTTGAGKSELLQAWLLAMAAAHSPQRLTFLLVDYKGGSAFHEVAELPHTVGIVTDLGPHQARRALESLTAELRRREEILAKHKVKDLVQMEKDGHRDAPPSLVIVVDEFAALVAEIPEFVDGVVNIAQRGRSLGLHLILATQRPAGVIKENLRANTNLRLALRMADEADSMDVLGSPQAAFFDPEAPGRAVSKTGPGRLVPFQTGYAGGWTTAEGDKPEIVVEELRFGRGRKWTLPKKRKAVLPDPGPTDIQRLVEAVRQAAEHARLPRPTRPWLPELEPVYDLHDLYKRRRNSRDSVEGELVFAIEDDPHDQEQRPVVFHPDVDGNLAVYGTGGAGKSTLLRSIAIAAGFTGGCHVYGLDFGARGLAMLEELPHVGSVIPGSEHERVVRLLRWLRAEIDERAVRFSQAHAGSLGDYRSLSGDSGEPRILLLLDGMSAFRQAYEVGEHSRWYEVLLGIAADGRNVGVHLVLSADRLNAVPTALGSAMQRRVVLRMADPTDYTQVGMAVDVLGPSSPPGRGMLGGAEIQVAVLGSQPDVNSQAAGVRRLAAAMTGAGLPAAPPIRQLADQIPLSELPVLEAEPVLGVASDSLAPFTFRPTGSFVVCGPPGSGRTTTLRAIAAALLRWQPDRELHYFGLRQSELGDLPCWASAARTVTEHTDHARQLAERLDSWVPGDRPVAVFLESVNEISDGPAGAPLLALAKRCLQEGHLLVVEGETTVLSNSYNELVKYAKSGRCGLALQPDTNDGTTVFHTPFPPRLRRADFPPGRALLVTGGRTAVVQVANPEPVGITQ</sequence>
<dbReference type="PANTHER" id="PTHR22683">
    <property type="entry name" value="SPORULATION PROTEIN RELATED"/>
    <property type="match status" value="1"/>
</dbReference>
<keyword evidence="2 4" id="KW-0547">Nucleotide-binding</keyword>
<accession>A0A3E0GW23</accession>
<dbReference type="OrthoDB" id="9807790at2"/>
<dbReference type="InterPro" id="IPR008984">
    <property type="entry name" value="SMAD_FHA_dom_sf"/>
</dbReference>
<dbReference type="SMART" id="SM00240">
    <property type="entry name" value="FHA"/>
    <property type="match status" value="1"/>
</dbReference>
<reference evidence="8 9" key="1">
    <citation type="submission" date="2018-08" db="EMBL/GenBank/DDBJ databases">
        <title>Genomic Encyclopedia of Archaeal and Bacterial Type Strains, Phase II (KMG-II): from individual species to whole genera.</title>
        <authorList>
            <person name="Goeker M."/>
        </authorList>
    </citation>
    <scope>NUCLEOTIDE SEQUENCE [LARGE SCALE GENOMIC DNA]</scope>
    <source>
        <strain evidence="8 9">DSM 45791</strain>
    </source>
</reference>
<evidence type="ECO:0000259" key="7">
    <source>
        <dbReference type="PROSITE" id="PS50901"/>
    </source>
</evidence>
<keyword evidence="5" id="KW-0812">Transmembrane</keyword>
<dbReference type="SUPFAM" id="SSF49879">
    <property type="entry name" value="SMAD/FHA domain"/>
    <property type="match status" value="1"/>
</dbReference>
<protein>
    <submittedName>
        <fullName evidence="8">S-DNA-T family DNA segregation ATPase FtsK/SpoIIIE</fullName>
    </submittedName>
</protein>
<gene>
    <name evidence="8" type="ORF">BCF44_12335</name>
</gene>
<evidence type="ECO:0000256" key="4">
    <source>
        <dbReference type="PROSITE-ProRule" id="PRU00289"/>
    </source>
</evidence>
<evidence type="ECO:0000256" key="2">
    <source>
        <dbReference type="ARBA" id="ARBA00022741"/>
    </source>
</evidence>
<dbReference type="InterPro" id="IPR027417">
    <property type="entry name" value="P-loop_NTPase"/>
</dbReference>
<dbReference type="InterPro" id="IPR002543">
    <property type="entry name" value="FtsK_dom"/>
</dbReference>
<dbReference type="PANTHER" id="PTHR22683:SF1">
    <property type="entry name" value="TYPE VII SECRETION SYSTEM PROTEIN ESSC"/>
    <property type="match status" value="1"/>
</dbReference>
<feature type="domain" description="FHA" evidence="6">
    <location>
        <begin position="116"/>
        <end position="164"/>
    </location>
</feature>
<keyword evidence="9" id="KW-1185">Reference proteome</keyword>
<feature type="domain" description="FtsK" evidence="7">
    <location>
        <begin position="984"/>
        <end position="1171"/>
    </location>
</feature>
<feature type="binding site" evidence="4">
    <location>
        <begin position="670"/>
        <end position="677"/>
    </location>
    <ligand>
        <name>ATP</name>
        <dbReference type="ChEBI" id="CHEBI:30616"/>
    </ligand>
</feature>
<dbReference type="Gene3D" id="3.40.50.300">
    <property type="entry name" value="P-loop containing nucleotide triphosphate hydrolases"/>
    <property type="match status" value="4"/>
</dbReference>
<dbReference type="CDD" id="cd01127">
    <property type="entry name" value="TrwB_TraG_TraD_VirD4"/>
    <property type="match status" value="1"/>
</dbReference>
<dbReference type="InterPro" id="IPR003593">
    <property type="entry name" value="AAA+_ATPase"/>
</dbReference>
<dbReference type="GO" id="GO:0003677">
    <property type="term" value="F:DNA binding"/>
    <property type="evidence" value="ECO:0007669"/>
    <property type="project" value="InterPro"/>
</dbReference>
<dbReference type="InterPro" id="IPR032030">
    <property type="entry name" value="YscD_cytoplasmic_dom"/>
</dbReference>
<dbReference type="InterPro" id="IPR000253">
    <property type="entry name" value="FHA_dom"/>
</dbReference>
<keyword evidence="5" id="KW-0472">Membrane</keyword>